<accession>A0A4Y2NGL3</accession>
<sequence length="131" mass="14983">MKSVPEKQMNSKVSWKHNLFFDAVYLQVRDQMRSTTDELSHSGVRLRSENHNGIEGKAYPVQAPKLYINLSSLKKLEKLNIKDSKKNIEALLCFVTPEKQQFYKNLLNPDGVLGSELQEAESEIDESSLEV</sequence>
<reference evidence="1 2" key="1">
    <citation type="journal article" date="2019" name="Sci. Rep.">
        <title>Orb-weaving spider Araneus ventricosus genome elucidates the spidroin gene catalogue.</title>
        <authorList>
            <person name="Kono N."/>
            <person name="Nakamura H."/>
            <person name="Ohtoshi R."/>
            <person name="Moran D.A.P."/>
            <person name="Shinohara A."/>
            <person name="Yoshida Y."/>
            <person name="Fujiwara M."/>
            <person name="Mori M."/>
            <person name="Tomita M."/>
            <person name="Arakawa K."/>
        </authorList>
    </citation>
    <scope>NUCLEOTIDE SEQUENCE [LARGE SCALE GENOMIC DNA]</scope>
</reference>
<evidence type="ECO:0000313" key="1">
    <source>
        <dbReference type="EMBL" id="GBN38052.1"/>
    </source>
</evidence>
<name>A0A4Y2NGL3_ARAVE</name>
<dbReference type="AlphaFoldDB" id="A0A4Y2NGL3"/>
<comment type="caution">
    <text evidence="1">The sequence shown here is derived from an EMBL/GenBank/DDBJ whole genome shotgun (WGS) entry which is preliminary data.</text>
</comment>
<dbReference type="Proteomes" id="UP000499080">
    <property type="component" value="Unassembled WGS sequence"/>
</dbReference>
<proteinExistence type="predicted"/>
<protein>
    <submittedName>
        <fullName evidence="1">Uncharacterized protein</fullName>
    </submittedName>
</protein>
<dbReference type="EMBL" id="BGPR01009111">
    <property type="protein sequence ID" value="GBN38052.1"/>
    <property type="molecule type" value="Genomic_DNA"/>
</dbReference>
<gene>
    <name evidence="1" type="ORF">AVEN_52243_1</name>
</gene>
<evidence type="ECO:0000313" key="2">
    <source>
        <dbReference type="Proteomes" id="UP000499080"/>
    </source>
</evidence>
<organism evidence="1 2">
    <name type="scientific">Araneus ventricosus</name>
    <name type="common">Orbweaver spider</name>
    <name type="synonym">Epeira ventricosa</name>
    <dbReference type="NCBI Taxonomy" id="182803"/>
    <lineage>
        <taxon>Eukaryota</taxon>
        <taxon>Metazoa</taxon>
        <taxon>Ecdysozoa</taxon>
        <taxon>Arthropoda</taxon>
        <taxon>Chelicerata</taxon>
        <taxon>Arachnida</taxon>
        <taxon>Araneae</taxon>
        <taxon>Araneomorphae</taxon>
        <taxon>Entelegynae</taxon>
        <taxon>Araneoidea</taxon>
        <taxon>Araneidae</taxon>
        <taxon>Araneus</taxon>
    </lineage>
</organism>
<keyword evidence="2" id="KW-1185">Reference proteome</keyword>